<accession>A0A2Z7D6N1</accession>
<feature type="compositionally biased region" description="Basic and acidic residues" evidence="2">
    <location>
        <begin position="210"/>
        <end position="220"/>
    </location>
</feature>
<feature type="compositionally biased region" description="Low complexity" evidence="2">
    <location>
        <begin position="227"/>
        <end position="251"/>
    </location>
</feature>
<feature type="region of interest" description="Disordered" evidence="2">
    <location>
        <begin position="378"/>
        <end position="406"/>
    </location>
</feature>
<feature type="region of interest" description="Disordered" evidence="2">
    <location>
        <begin position="1"/>
        <end position="56"/>
    </location>
</feature>
<sequence>MDSAALTSLDPSDDSLAPPESWEAADVDASMRRLMISSRKDSSSTNTSSSQPEIAEASGLVLRSSKDDLIQSVDQFLREAIQNPRERLSVLRMEQDIEKFIRDPTRDQMEFQHLPTSYLRLAAHRVAQHYSLQSMVLLDNNLPDGSGSRIIVRKTANIRLPLIRLADIPVNLPTEEGGALKVAIKQRPQKGSQTTSNLNVHLTKSNSSKSVEERKEEYNRARARIFSSSSSVGSSSSSVGSSSSSVGSSSGKPETEHRTQDGFQRGPMVNKRAEERLFPVVGPDVNISRSYSESSVISSRITGSMTEKEPIGRPKTNNRVAIFRDRDGDRKDPDYDRRYDRYMQRFDPGFGFCGGAYTIQPMYTPALNYNTEFPQLGSGHGQSSISSEHVPRPVPQHLHRPWASPSAPTGIGYGPTEAMLSPFSPGNVNVHASSGLYLNSPQYPCHPAGLPYIHPHEQVHQPFSQV</sequence>
<dbReference type="InterPro" id="IPR036867">
    <property type="entry name" value="R3H_dom_sf"/>
</dbReference>
<dbReference type="InterPro" id="IPR024771">
    <property type="entry name" value="SUZ"/>
</dbReference>
<evidence type="ECO:0000256" key="1">
    <source>
        <dbReference type="ARBA" id="ARBA00022553"/>
    </source>
</evidence>
<feature type="compositionally biased region" description="Polar residues" evidence="2">
    <location>
        <begin position="1"/>
        <end position="10"/>
    </location>
</feature>
<dbReference type="PROSITE" id="PS51061">
    <property type="entry name" value="R3H"/>
    <property type="match status" value="1"/>
</dbReference>
<dbReference type="SMART" id="SM00393">
    <property type="entry name" value="R3H"/>
    <property type="match status" value="1"/>
</dbReference>
<feature type="domain" description="SUZ" evidence="4">
    <location>
        <begin position="159"/>
        <end position="230"/>
    </location>
</feature>
<proteinExistence type="predicted"/>
<evidence type="ECO:0000313" key="5">
    <source>
        <dbReference type="EMBL" id="KZV55284.1"/>
    </source>
</evidence>
<evidence type="ECO:0000259" key="4">
    <source>
        <dbReference type="PROSITE" id="PS51673"/>
    </source>
</evidence>
<gene>
    <name evidence="5" type="ORF">F511_06761</name>
</gene>
<feature type="compositionally biased region" description="Polar residues" evidence="2">
    <location>
        <begin position="189"/>
        <end position="209"/>
    </location>
</feature>
<dbReference type="PANTHER" id="PTHR15672">
    <property type="entry name" value="CAMP-REGULATED PHOSPHOPROTEIN 21 RELATED R3H DOMAIN CONTAINING PROTEIN"/>
    <property type="match status" value="1"/>
</dbReference>
<reference evidence="5 6" key="1">
    <citation type="journal article" date="2015" name="Proc. Natl. Acad. Sci. U.S.A.">
        <title>The resurrection genome of Boea hygrometrica: A blueprint for survival of dehydration.</title>
        <authorList>
            <person name="Xiao L."/>
            <person name="Yang G."/>
            <person name="Zhang L."/>
            <person name="Yang X."/>
            <person name="Zhao S."/>
            <person name="Ji Z."/>
            <person name="Zhou Q."/>
            <person name="Hu M."/>
            <person name="Wang Y."/>
            <person name="Chen M."/>
            <person name="Xu Y."/>
            <person name="Jin H."/>
            <person name="Xiao X."/>
            <person name="Hu G."/>
            <person name="Bao F."/>
            <person name="Hu Y."/>
            <person name="Wan P."/>
            <person name="Li L."/>
            <person name="Deng X."/>
            <person name="Kuang T."/>
            <person name="Xiang C."/>
            <person name="Zhu J.K."/>
            <person name="Oliver M.J."/>
            <person name="He Y."/>
        </authorList>
    </citation>
    <scope>NUCLEOTIDE SEQUENCE [LARGE SCALE GENOMIC DNA]</scope>
    <source>
        <strain evidence="6">cv. XS01</strain>
    </source>
</reference>
<dbReference type="Gene3D" id="3.30.1370.50">
    <property type="entry name" value="R3H-like domain"/>
    <property type="match status" value="1"/>
</dbReference>
<keyword evidence="1" id="KW-0597">Phosphoprotein</keyword>
<evidence type="ECO:0000259" key="3">
    <source>
        <dbReference type="PROSITE" id="PS51061"/>
    </source>
</evidence>
<evidence type="ECO:0000256" key="2">
    <source>
        <dbReference type="SAM" id="MobiDB-lite"/>
    </source>
</evidence>
<dbReference type="InterPro" id="IPR051937">
    <property type="entry name" value="R3H_domain_containing"/>
</dbReference>
<protein>
    <recommendedName>
        <fullName evidence="7">R3H domain-containing protein 2-like</fullName>
    </recommendedName>
</protein>
<dbReference type="AlphaFoldDB" id="A0A2Z7D6N1"/>
<dbReference type="PANTHER" id="PTHR15672:SF8">
    <property type="entry name" value="PROTEIN ENCORE"/>
    <property type="match status" value="1"/>
</dbReference>
<dbReference type="Pfam" id="PF01424">
    <property type="entry name" value="R3H"/>
    <property type="match status" value="1"/>
</dbReference>
<dbReference type="Proteomes" id="UP000250235">
    <property type="component" value="Unassembled WGS sequence"/>
</dbReference>
<dbReference type="OrthoDB" id="278430at2759"/>
<dbReference type="PROSITE" id="PS51673">
    <property type="entry name" value="SUZ"/>
    <property type="match status" value="1"/>
</dbReference>
<evidence type="ECO:0000313" key="6">
    <source>
        <dbReference type="Proteomes" id="UP000250235"/>
    </source>
</evidence>
<dbReference type="InterPro" id="IPR001374">
    <property type="entry name" value="R3H_dom"/>
</dbReference>
<name>A0A2Z7D6N1_9LAMI</name>
<feature type="region of interest" description="Disordered" evidence="2">
    <location>
        <begin position="185"/>
        <end position="270"/>
    </location>
</feature>
<organism evidence="5 6">
    <name type="scientific">Dorcoceras hygrometricum</name>
    <dbReference type="NCBI Taxonomy" id="472368"/>
    <lineage>
        <taxon>Eukaryota</taxon>
        <taxon>Viridiplantae</taxon>
        <taxon>Streptophyta</taxon>
        <taxon>Embryophyta</taxon>
        <taxon>Tracheophyta</taxon>
        <taxon>Spermatophyta</taxon>
        <taxon>Magnoliopsida</taxon>
        <taxon>eudicotyledons</taxon>
        <taxon>Gunneridae</taxon>
        <taxon>Pentapetalae</taxon>
        <taxon>asterids</taxon>
        <taxon>lamiids</taxon>
        <taxon>Lamiales</taxon>
        <taxon>Gesneriaceae</taxon>
        <taxon>Didymocarpoideae</taxon>
        <taxon>Trichosporeae</taxon>
        <taxon>Loxocarpinae</taxon>
        <taxon>Dorcoceras</taxon>
    </lineage>
</organism>
<feature type="domain" description="R3H" evidence="3">
    <location>
        <begin position="87"/>
        <end position="156"/>
    </location>
</feature>
<dbReference type="SUPFAM" id="SSF82708">
    <property type="entry name" value="R3H domain"/>
    <property type="match status" value="1"/>
</dbReference>
<dbReference type="GO" id="GO:0003676">
    <property type="term" value="F:nucleic acid binding"/>
    <property type="evidence" value="ECO:0007669"/>
    <property type="project" value="UniProtKB-UniRule"/>
</dbReference>
<keyword evidence="6" id="KW-1185">Reference proteome</keyword>
<dbReference type="Pfam" id="PF12752">
    <property type="entry name" value="SUZ"/>
    <property type="match status" value="1"/>
</dbReference>
<dbReference type="CDD" id="cd02642">
    <property type="entry name" value="R3H_encore_like"/>
    <property type="match status" value="1"/>
</dbReference>
<dbReference type="EMBL" id="KQ988979">
    <property type="protein sequence ID" value="KZV55284.1"/>
    <property type="molecule type" value="Genomic_DNA"/>
</dbReference>
<evidence type="ECO:0008006" key="7">
    <source>
        <dbReference type="Google" id="ProtNLM"/>
    </source>
</evidence>